<dbReference type="InterPro" id="IPR001509">
    <property type="entry name" value="Epimerase_deHydtase"/>
</dbReference>
<evidence type="ECO:0000256" key="1">
    <source>
        <dbReference type="ARBA" id="ARBA00007637"/>
    </source>
</evidence>
<protein>
    <submittedName>
        <fullName evidence="3">NAD(P)-dependent oxidoreductase</fullName>
    </submittedName>
</protein>
<evidence type="ECO:0000259" key="2">
    <source>
        <dbReference type="Pfam" id="PF01370"/>
    </source>
</evidence>
<dbReference type="Proteomes" id="UP001139179">
    <property type="component" value="Unassembled WGS sequence"/>
</dbReference>
<dbReference type="CDD" id="cd08946">
    <property type="entry name" value="SDR_e"/>
    <property type="match status" value="1"/>
</dbReference>
<keyword evidence="4" id="KW-1185">Reference proteome</keyword>
<accession>A0A9X2INH7</accession>
<feature type="domain" description="NAD-dependent epimerase/dehydratase" evidence="2">
    <location>
        <begin position="3"/>
        <end position="234"/>
    </location>
</feature>
<dbReference type="SUPFAM" id="SSF51735">
    <property type="entry name" value="NAD(P)-binding Rossmann-fold domains"/>
    <property type="match status" value="1"/>
</dbReference>
<dbReference type="PANTHER" id="PTHR43000">
    <property type="entry name" value="DTDP-D-GLUCOSE 4,6-DEHYDRATASE-RELATED"/>
    <property type="match status" value="1"/>
</dbReference>
<comment type="caution">
    <text evidence="3">The sequence shown here is derived from an EMBL/GenBank/DDBJ whole genome shotgun (WGS) entry which is preliminary data.</text>
</comment>
<organism evidence="3 4">
    <name type="scientific">Halalkalibacter oceani</name>
    <dbReference type="NCBI Taxonomy" id="1653776"/>
    <lineage>
        <taxon>Bacteria</taxon>
        <taxon>Bacillati</taxon>
        <taxon>Bacillota</taxon>
        <taxon>Bacilli</taxon>
        <taxon>Bacillales</taxon>
        <taxon>Bacillaceae</taxon>
        <taxon>Halalkalibacter</taxon>
    </lineage>
</organism>
<dbReference type="InterPro" id="IPR036291">
    <property type="entry name" value="NAD(P)-bd_dom_sf"/>
</dbReference>
<evidence type="ECO:0000313" key="3">
    <source>
        <dbReference type="EMBL" id="MCM3714889.1"/>
    </source>
</evidence>
<sequence>MKILVTGGFGLIGANAVKRLAQEGHHVVLFDKTIDRDTDFFTGSDSIEFEQGDVTNHFTVTALFAKHRFDAIIHAAANLNGMYCKANPTDAVETNTIGTLSLLELARIHQVQKFIYIGSGSVFGKQTSTDPIDETVPATPMNTYATTKRLSEELLHCYRVNYGMETINIRVSWVFGPLPTVKEPRWSNGPIAYYTYKVLTENQLEERSGRDFIANFTYVDDVTEGIVRLLETDEAPPCVHLSSEQLYANQEIIEFLQQKCPASNINVGEGAEPFVLQAPIRGPLVSNYKEQIGYKPSADFRESLEAYFTWLKTELKKRNEVDAHVH</sequence>
<name>A0A9X2INH7_9BACI</name>
<evidence type="ECO:0000313" key="4">
    <source>
        <dbReference type="Proteomes" id="UP001139179"/>
    </source>
</evidence>
<dbReference type="Pfam" id="PF01370">
    <property type="entry name" value="Epimerase"/>
    <property type="match status" value="1"/>
</dbReference>
<dbReference type="AlphaFoldDB" id="A0A9X2INH7"/>
<dbReference type="Gene3D" id="3.40.50.720">
    <property type="entry name" value="NAD(P)-binding Rossmann-like Domain"/>
    <property type="match status" value="1"/>
</dbReference>
<dbReference type="EMBL" id="JAMBOL010000010">
    <property type="protein sequence ID" value="MCM3714889.1"/>
    <property type="molecule type" value="Genomic_DNA"/>
</dbReference>
<reference evidence="3" key="1">
    <citation type="submission" date="2022-05" db="EMBL/GenBank/DDBJ databases">
        <title>Comparative Genomics of Spacecraft Associated Microbes.</title>
        <authorList>
            <person name="Tran M.T."/>
            <person name="Wright A."/>
            <person name="Seuylemezian A."/>
            <person name="Eisen J."/>
            <person name="Coil D."/>
        </authorList>
    </citation>
    <scope>NUCLEOTIDE SEQUENCE</scope>
    <source>
        <strain evidence="3">214.1.1</strain>
    </source>
</reference>
<comment type="similarity">
    <text evidence="1">Belongs to the NAD(P)-dependent epimerase/dehydratase family.</text>
</comment>
<gene>
    <name evidence="3" type="ORF">M3202_12445</name>
</gene>
<dbReference type="RefSeq" id="WP_251223656.1">
    <property type="nucleotide sequence ID" value="NZ_JAMBOL010000010.1"/>
</dbReference>
<proteinExistence type="inferred from homology"/>